<reference evidence="2" key="1">
    <citation type="submission" date="2020-10" db="EMBL/GenBank/DDBJ databases">
        <authorList>
            <person name="Gilroy R."/>
        </authorList>
    </citation>
    <scope>NUCLEOTIDE SEQUENCE</scope>
    <source>
        <strain evidence="2">CHK183-6373</strain>
    </source>
</reference>
<name>A0A9D1TDB7_9FIRM</name>
<reference evidence="2" key="2">
    <citation type="journal article" date="2021" name="PeerJ">
        <title>Extensive microbial diversity within the chicken gut microbiome revealed by metagenomics and culture.</title>
        <authorList>
            <person name="Gilroy R."/>
            <person name="Ravi A."/>
            <person name="Getino M."/>
            <person name="Pursley I."/>
            <person name="Horton D.L."/>
            <person name="Alikhan N.F."/>
            <person name="Baker D."/>
            <person name="Gharbi K."/>
            <person name="Hall N."/>
            <person name="Watson M."/>
            <person name="Adriaenssens E.M."/>
            <person name="Foster-Nyarko E."/>
            <person name="Jarju S."/>
            <person name="Secka A."/>
            <person name="Antonio M."/>
            <person name="Oren A."/>
            <person name="Chaudhuri R.R."/>
            <person name="La Ragione R."/>
            <person name="Hildebrand F."/>
            <person name="Pallen M.J."/>
        </authorList>
    </citation>
    <scope>NUCLEOTIDE SEQUENCE</scope>
    <source>
        <strain evidence="2">CHK183-6373</strain>
    </source>
</reference>
<gene>
    <name evidence="2" type="ORF">IAA64_12825</name>
</gene>
<dbReference type="InterPro" id="IPR011330">
    <property type="entry name" value="Glyco_hydro/deAcase_b/a-brl"/>
</dbReference>
<organism evidence="2 3">
    <name type="scientific">Candidatus Ornithocaccomicrobium faecavium</name>
    <dbReference type="NCBI Taxonomy" id="2840890"/>
    <lineage>
        <taxon>Bacteria</taxon>
        <taxon>Bacillati</taxon>
        <taxon>Bacillota</taxon>
        <taxon>Clostridia</taxon>
        <taxon>Candidatus Ornithocaccomicrobium</taxon>
    </lineage>
</organism>
<dbReference type="Proteomes" id="UP000886884">
    <property type="component" value="Unassembled WGS sequence"/>
</dbReference>
<evidence type="ECO:0000313" key="2">
    <source>
        <dbReference type="EMBL" id="HIV28839.1"/>
    </source>
</evidence>
<dbReference type="SUPFAM" id="SSF88713">
    <property type="entry name" value="Glycoside hydrolase/deacetylase"/>
    <property type="match status" value="1"/>
</dbReference>
<dbReference type="Pfam" id="PF01522">
    <property type="entry name" value="Polysacc_deac_1"/>
    <property type="match status" value="1"/>
</dbReference>
<dbReference type="EMBL" id="DVOT01000232">
    <property type="protein sequence ID" value="HIV28839.1"/>
    <property type="molecule type" value="Genomic_DNA"/>
</dbReference>
<feature type="domain" description="NodB homology" evidence="1">
    <location>
        <begin position="3"/>
        <end position="130"/>
    </location>
</feature>
<dbReference type="AlphaFoldDB" id="A0A9D1TDB7"/>
<dbReference type="InterPro" id="IPR002509">
    <property type="entry name" value="NODB_dom"/>
</dbReference>
<comment type="caution">
    <text evidence="2">The sequence shown here is derived from an EMBL/GenBank/DDBJ whole genome shotgun (WGS) entry which is preliminary data.</text>
</comment>
<evidence type="ECO:0000259" key="1">
    <source>
        <dbReference type="Pfam" id="PF01522"/>
    </source>
</evidence>
<accession>A0A9D1TDB7</accession>
<dbReference type="Gene3D" id="3.20.20.370">
    <property type="entry name" value="Glycoside hydrolase/deacetylase"/>
    <property type="match status" value="1"/>
</dbReference>
<dbReference type="GO" id="GO:0016810">
    <property type="term" value="F:hydrolase activity, acting on carbon-nitrogen (but not peptide) bonds"/>
    <property type="evidence" value="ECO:0007669"/>
    <property type="project" value="InterPro"/>
</dbReference>
<dbReference type="GO" id="GO:0005975">
    <property type="term" value="P:carbohydrate metabolic process"/>
    <property type="evidence" value="ECO:0007669"/>
    <property type="project" value="InterPro"/>
</dbReference>
<protein>
    <submittedName>
        <fullName evidence="2">Polysaccharide deacetylase family protein</fullName>
    </submittedName>
</protein>
<sequence>MKILTFSFDDGEIYDRRLAELLRKFGMQATFFLISGQLGIRVPFYRYGEDTVVERVSAAKIPATYCGMEVASHTQFHRLPQEEKEIRREMEESLAVLSRACGYVVCGMAYPGGHCAQAQADTLRRMGLTYARLTEPTHDFAPPDDWLQWRPTCHYADAAMPALLERFAAASGDALFHIYGHSYELTQSDPQKNWLGFERLLQRLSAVPGVQYCTNVDAARLWQMRRGT</sequence>
<evidence type="ECO:0000313" key="3">
    <source>
        <dbReference type="Proteomes" id="UP000886884"/>
    </source>
</evidence>
<proteinExistence type="predicted"/>